<keyword evidence="5 9" id="KW-0648">Protein biosynthesis</keyword>
<dbReference type="RefSeq" id="XP_005090898.1">
    <property type="nucleotide sequence ID" value="XM_005090841.3"/>
</dbReference>
<keyword evidence="3 9" id="KW-0547">Nucleotide-binding</keyword>
<evidence type="ECO:0000256" key="2">
    <source>
        <dbReference type="ARBA" id="ARBA00022598"/>
    </source>
</evidence>
<evidence type="ECO:0000313" key="11">
    <source>
        <dbReference type="Proteomes" id="UP000694888"/>
    </source>
</evidence>
<keyword evidence="11" id="KW-1185">Reference proteome</keyword>
<dbReference type="PANTHER" id="PTHR43326">
    <property type="entry name" value="METHIONYL-TRNA SYNTHETASE"/>
    <property type="match status" value="1"/>
</dbReference>
<dbReference type="EC" id="6.1.1.10" evidence="1"/>
<feature type="domain" description="Methionyl/Leucyl tRNA synthetase" evidence="10">
    <location>
        <begin position="57"/>
        <end position="415"/>
    </location>
</feature>
<dbReference type="NCBIfam" id="TIGR00398">
    <property type="entry name" value="metG"/>
    <property type="match status" value="1"/>
</dbReference>
<comment type="similarity">
    <text evidence="9">Belongs to the class-I aminoacyl-tRNA synthetase family.</text>
</comment>
<dbReference type="Gene3D" id="1.10.730.10">
    <property type="entry name" value="Isoleucyl-tRNA Synthetase, Domain 1"/>
    <property type="match status" value="1"/>
</dbReference>
<dbReference type="Gene3D" id="2.170.220.10">
    <property type="match status" value="1"/>
</dbReference>
<evidence type="ECO:0000256" key="9">
    <source>
        <dbReference type="RuleBase" id="RU363039"/>
    </source>
</evidence>
<evidence type="ECO:0000256" key="7">
    <source>
        <dbReference type="ARBA" id="ARBA00026124"/>
    </source>
</evidence>
<dbReference type="CDD" id="cd00814">
    <property type="entry name" value="MetRS_core"/>
    <property type="match status" value="1"/>
</dbReference>
<evidence type="ECO:0000256" key="8">
    <source>
        <dbReference type="ARBA" id="ARBA00030331"/>
    </source>
</evidence>
<evidence type="ECO:0000256" key="3">
    <source>
        <dbReference type="ARBA" id="ARBA00022741"/>
    </source>
</evidence>
<evidence type="ECO:0000313" key="13">
    <source>
        <dbReference type="RefSeq" id="XP_005090900.1"/>
    </source>
</evidence>
<proteinExistence type="inferred from homology"/>
<dbReference type="GeneID" id="101845898"/>
<dbReference type="RefSeq" id="XP_005090900.1">
    <property type="nucleotide sequence ID" value="XM_005090843.3"/>
</dbReference>
<evidence type="ECO:0000256" key="6">
    <source>
        <dbReference type="ARBA" id="ARBA00023146"/>
    </source>
</evidence>
<accession>A0ABM0JD19</accession>
<dbReference type="InterPro" id="IPR033911">
    <property type="entry name" value="MetRS_core"/>
</dbReference>
<evidence type="ECO:0000313" key="12">
    <source>
        <dbReference type="RefSeq" id="XP_005090898.1"/>
    </source>
</evidence>
<keyword evidence="2 9" id="KW-0436">Ligase</keyword>
<dbReference type="InterPro" id="IPR009080">
    <property type="entry name" value="tRNAsynth_Ia_anticodon-bd"/>
</dbReference>
<dbReference type="GO" id="GO:0016874">
    <property type="term" value="F:ligase activity"/>
    <property type="evidence" value="ECO:0007669"/>
    <property type="project" value="UniProtKB-KW"/>
</dbReference>
<sequence>MLKTRHILANLRIQDVRFSVRSVPLIIQNCRYLHRECVSHDAGKSASTAGKNCGSPYFITTPIFYVNAAPHVGHLFCALLADAMARWQKVKGRSTLMATGTDEHGLKIQQAAANHGVDADTFCDGVSAKFKSLFIEADIQYDQFIRTTQQGHIDAVNSFWNRLFSQGFIYQGSYAGWYSVSDEAFLALEDVEEQTRADGTKLTISKESGHPVTWMEENNYMFKLSHFQQDLLHWLKGGVIHPSHYEADVRLMLQQLPDLSISRDSKRLSWGIRVPGDDSQTIYVWLDALVNYLTASGYPHCDTYHWPPDCQLIGKDILRFHAIYWPAFLIAAGMEPPRRLICHSHWLVDKVKMSKSLGNVIDPVEKINHFGVDGFRYFLLKEGSLNSDGAYSDSRVAERINSDLANTLGNLLGRCTAPTVNKRQELPPLCEDDLFEFLSIGEREMYTLLYELPNRVDSLYEEFHFTKALDQIFGHLHWANSLVQAHAPWQLGKSVEPRDQVHLSVVLHVAMETLRVCGILLQPVIPRLAERLLTRLGVPRSERGYQDAQTKAVSGFGQLGEKVLLQKKVNAPS</sequence>
<dbReference type="SUPFAM" id="SSF52374">
    <property type="entry name" value="Nucleotidylyl transferase"/>
    <property type="match status" value="1"/>
</dbReference>
<dbReference type="Gene3D" id="3.40.50.620">
    <property type="entry name" value="HUPs"/>
    <property type="match status" value="1"/>
</dbReference>
<dbReference type="InterPro" id="IPR014729">
    <property type="entry name" value="Rossmann-like_a/b/a_fold"/>
</dbReference>
<dbReference type="CDD" id="cd07957">
    <property type="entry name" value="Anticodon_Ia_Met"/>
    <property type="match status" value="1"/>
</dbReference>
<protein>
    <recommendedName>
        <fullName evidence="7">Methionine--tRNA ligase, mitochondrial</fullName>
        <ecNumber evidence="1">6.1.1.10</ecNumber>
    </recommendedName>
    <alternativeName>
        <fullName evidence="8">Mitochondrial methionyl-tRNA synthetase</fullName>
    </alternativeName>
</protein>
<evidence type="ECO:0000259" key="10">
    <source>
        <dbReference type="Pfam" id="PF09334"/>
    </source>
</evidence>
<dbReference type="InterPro" id="IPR014758">
    <property type="entry name" value="Met-tRNA_synth"/>
</dbReference>
<evidence type="ECO:0000256" key="5">
    <source>
        <dbReference type="ARBA" id="ARBA00022917"/>
    </source>
</evidence>
<evidence type="ECO:0000256" key="4">
    <source>
        <dbReference type="ARBA" id="ARBA00022840"/>
    </source>
</evidence>
<dbReference type="InterPro" id="IPR023457">
    <property type="entry name" value="Met-tRNA_synth_2"/>
</dbReference>
<dbReference type="InterPro" id="IPR041872">
    <property type="entry name" value="Anticodon_Met"/>
</dbReference>
<dbReference type="InterPro" id="IPR015413">
    <property type="entry name" value="Methionyl/Leucyl_tRNA_Synth"/>
</dbReference>
<dbReference type="Proteomes" id="UP000694888">
    <property type="component" value="Unplaced"/>
</dbReference>
<dbReference type="Pfam" id="PF09334">
    <property type="entry name" value="tRNA-synt_1g"/>
    <property type="match status" value="1"/>
</dbReference>
<name>A0ABM0JD19_APLCA</name>
<organism evidence="11 12">
    <name type="scientific">Aplysia californica</name>
    <name type="common">California sea hare</name>
    <dbReference type="NCBI Taxonomy" id="6500"/>
    <lineage>
        <taxon>Eukaryota</taxon>
        <taxon>Metazoa</taxon>
        <taxon>Spiralia</taxon>
        <taxon>Lophotrochozoa</taxon>
        <taxon>Mollusca</taxon>
        <taxon>Gastropoda</taxon>
        <taxon>Heterobranchia</taxon>
        <taxon>Euthyneura</taxon>
        <taxon>Tectipleura</taxon>
        <taxon>Aplysiida</taxon>
        <taxon>Aplysioidea</taxon>
        <taxon>Aplysiidae</taxon>
        <taxon>Aplysia</taxon>
    </lineage>
</organism>
<gene>
    <name evidence="12 13" type="primary">LOC101845898</name>
</gene>
<reference evidence="12 13" key="1">
    <citation type="submission" date="2025-05" db="UniProtKB">
        <authorList>
            <consortium name="RefSeq"/>
        </authorList>
    </citation>
    <scope>IDENTIFICATION</scope>
</reference>
<keyword evidence="4 9" id="KW-0067">ATP-binding</keyword>
<dbReference type="PRINTS" id="PR01041">
    <property type="entry name" value="TRNASYNTHMET"/>
</dbReference>
<evidence type="ECO:0000256" key="1">
    <source>
        <dbReference type="ARBA" id="ARBA00012838"/>
    </source>
</evidence>
<keyword evidence="6 9" id="KW-0030">Aminoacyl-tRNA synthetase</keyword>
<dbReference type="PANTHER" id="PTHR43326:SF1">
    <property type="entry name" value="METHIONINE--TRNA LIGASE, MITOCHONDRIAL"/>
    <property type="match status" value="1"/>
</dbReference>
<dbReference type="SUPFAM" id="SSF47323">
    <property type="entry name" value="Anticodon-binding domain of a subclass of class I aminoacyl-tRNA synthetases"/>
    <property type="match status" value="1"/>
</dbReference>